<dbReference type="OrthoDB" id="8300685at2759"/>
<dbReference type="AlphaFoldDB" id="A0A4Y2C9K6"/>
<evidence type="ECO:0000313" key="2">
    <source>
        <dbReference type="EMBL" id="GBM00015.1"/>
    </source>
</evidence>
<reference evidence="2 3" key="1">
    <citation type="journal article" date="2019" name="Sci. Rep.">
        <title>Orb-weaving spider Araneus ventricosus genome elucidates the spidroin gene catalogue.</title>
        <authorList>
            <person name="Kono N."/>
            <person name="Nakamura H."/>
            <person name="Ohtoshi R."/>
            <person name="Moran D.A.P."/>
            <person name="Shinohara A."/>
            <person name="Yoshida Y."/>
            <person name="Fujiwara M."/>
            <person name="Mori M."/>
            <person name="Tomita M."/>
            <person name="Arakawa K."/>
        </authorList>
    </citation>
    <scope>NUCLEOTIDE SEQUENCE [LARGE SCALE GENOMIC DNA]</scope>
</reference>
<accession>A0A4Y2C9K6</accession>
<feature type="region of interest" description="Disordered" evidence="1">
    <location>
        <begin position="60"/>
        <end position="82"/>
    </location>
</feature>
<gene>
    <name evidence="2" type="ORF">AVEN_214094_1</name>
</gene>
<comment type="caution">
    <text evidence="2">The sequence shown here is derived from an EMBL/GenBank/DDBJ whole genome shotgun (WGS) entry which is preliminary data.</text>
</comment>
<proteinExistence type="predicted"/>
<organism evidence="2 3">
    <name type="scientific">Araneus ventricosus</name>
    <name type="common">Orbweaver spider</name>
    <name type="synonym">Epeira ventricosa</name>
    <dbReference type="NCBI Taxonomy" id="182803"/>
    <lineage>
        <taxon>Eukaryota</taxon>
        <taxon>Metazoa</taxon>
        <taxon>Ecdysozoa</taxon>
        <taxon>Arthropoda</taxon>
        <taxon>Chelicerata</taxon>
        <taxon>Arachnida</taxon>
        <taxon>Araneae</taxon>
        <taxon>Araneomorphae</taxon>
        <taxon>Entelegynae</taxon>
        <taxon>Araneoidea</taxon>
        <taxon>Araneidae</taxon>
        <taxon>Araneus</taxon>
    </lineage>
</organism>
<keyword evidence="3" id="KW-1185">Reference proteome</keyword>
<evidence type="ECO:0000256" key="1">
    <source>
        <dbReference type="SAM" id="MobiDB-lite"/>
    </source>
</evidence>
<evidence type="ECO:0000313" key="3">
    <source>
        <dbReference type="Proteomes" id="UP000499080"/>
    </source>
</evidence>
<dbReference type="EMBL" id="BGPR01000153">
    <property type="protein sequence ID" value="GBM00015.1"/>
    <property type="molecule type" value="Genomic_DNA"/>
</dbReference>
<sequence>MDLSTIEKALEARFGDRHLTQFYRTKLKTRRQKPGWLVGWGLMAQEPFLAKLRQAEARRKPSGISRRCGATNKPGLRRVPSGCSGKLSSPVLCRRYPR</sequence>
<protein>
    <submittedName>
        <fullName evidence="2">Uncharacterized protein</fullName>
    </submittedName>
</protein>
<dbReference type="Proteomes" id="UP000499080">
    <property type="component" value="Unassembled WGS sequence"/>
</dbReference>
<name>A0A4Y2C9K6_ARAVE</name>